<protein>
    <submittedName>
        <fullName evidence="1">Uncharacterized protein</fullName>
    </submittedName>
</protein>
<evidence type="ECO:0000313" key="1">
    <source>
        <dbReference type="EMBL" id="MDC2889891.1"/>
    </source>
</evidence>
<proteinExistence type="predicted"/>
<name>A0ABT5FEB4_9GAMM</name>
<reference evidence="1 2" key="1">
    <citation type="submission" date="2023-01" db="EMBL/GenBank/DDBJ databases">
        <title>Psychrosphaera sp. nov., isolated from marine algae.</title>
        <authorList>
            <person name="Bayburt H."/>
            <person name="Choi B.J."/>
            <person name="Kim J.M."/>
            <person name="Choi D.G."/>
            <person name="Jeon C.O."/>
        </authorList>
    </citation>
    <scope>NUCLEOTIDE SEQUENCE [LARGE SCALE GENOMIC DNA]</scope>
    <source>
        <strain evidence="1 2">G1-22</strain>
    </source>
</reference>
<organism evidence="1 2">
    <name type="scientific">Psychrosphaera algicola</name>
    <dbReference type="NCBI Taxonomy" id="3023714"/>
    <lineage>
        <taxon>Bacteria</taxon>
        <taxon>Pseudomonadati</taxon>
        <taxon>Pseudomonadota</taxon>
        <taxon>Gammaproteobacteria</taxon>
        <taxon>Alteromonadales</taxon>
        <taxon>Pseudoalteromonadaceae</taxon>
        <taxon>Psychrosphaera</taxon>
    </lineage>
</organism>
<dbReference type="Proteomes" id="UP001528411">
    <property type="component" value="Unassembled WGS sequence"/>
</dbReference>
<comment type="caution">
    <text evidence="1">The sequence shown here is derived from an EMBL/GenBank/DDBJ whole genome shotgun (WGS) entry which is preliminary data.</text>
</comment>
<accession>A0ABT5FEB4</accession>
<gene>
    <name evidence="1" type="ORF">PN838_15365</name>
</gene>
<dbReference type="EMBL" id="JAQOMS010000002">
    <property type="protein sequence ID" value="MDC2889891.1"/>
    <property type="molecule type" value="Genomic_DNA"/>
</dbReference>
<dbReference type="RefSeq" id="WP_272181224.1">
    <property type="nucleotide sequence ID" value="NZ_JAQOMS010000002.1"/>
</dbReference>
<evidence type="ECO:0000313" key="2">
    <source>
        <dbReference type="Proteomes" id="UP001528411"/>
    </source>
</evidence>
<sequence>MTQPEEANLAELFDYWLEGKALTSDQLASLKQAPLWSQRMAVHNEMLEMADNLSESVDVPKWRKDKGFDQYLAKPSWWQRQGTSLVALSFSIFACLIMLFDVRLVNTSNGRELVINDQSQQALVGTAVCPIGREK</sequence>
<keyword evidence="2" id="KW-1185">Reference proteome</keyword>